<feature type="region of interest" description="Disordered" evidence="1">
    <location>
        <begin position="1"/>
        <end position="52"/>
    </location>
</feature>
<feature type="compositionally biased region" description="Basic residues" evidence="1">
    <location>
        <begin position="1"/>
        <end position="10"/>
    </location>
</feature>
<evidence type="ECO:0000313" key="3">
    <source>
        <dbReference type="Proteomes" id="UP001193389"/>
    </source>
</evidence>
<sequence length="52" mass="5964">MVRPAYHHPSRTVIIRTNPNGKVPPGHMKKMTGEKSAKHYAPGHKKKHKKNR</sequence>
<feature type="compositionally biased region" description="Basic residues" evidence="1">
    <location>
        <begin position="41"/>
        <end position="52"/>
    </location>
</feature>
<gene>
    <name evidence="2" type="ORF">AQPE_1505</name>
</gene>
<evidence type="ECO:0000313" key="2">
    <source>
        <dbReference type="EMBL" id="BBE17355.1"/>
    </source>
</evidence>
<name>A0A5K7S793_9BACT</name>
<keyword evidence="3" id="KW-1185">Reference proteome</keyword>
<dbReference type="AlphaFoldDB" id="A0A5K7S793"/>
<dbReference type="EMBL" id="AP018694">
    <property type="protein sequence ID" value="BBE17355.1"/>
    <property type="molecule type" value="Genomic_DNA"/>
</dbReference>
<proteinExistence type="predicted"/>
<protein>
    <submittedName>
        <fullName evidence="2">Uncharacterized protein</fullName>
    </submittedName>
</protein>
<reference evidence="2" key="1">
    <citation type="journal article" date="2020" name="Int. J. Syst. Evol. Microbiol.">
        <title>Aquipluma nitroreducens gen. nov. sp. nov., a novel facultatively anaerobic bacterium isolated from a freshwater lake.</title>
        <authorList>
            <person name="Watanabe M."/>
            <person name="Kojima H."/>
            <person name="Fukui M."/>
        </authorList>
    </citation>
    <scope>NUCLEOTIDE SEQUENCE</scope>
    <source>
        <strain evidence="2">MeG22</strain>
    </source>
</reference>
<dbReference type="Proteomes" id="UP001193389">
    <property type="component" value="Chromosome"/>
</dbReference>
<dbReference type="KEGG" id="anf:AQPE_1505"/>
<evidence type="ECO:0000256" key="1">
    <source>
        <dbReference type="SAM" id="MobiDB-lite"/>
    </source>
</evidence>
<accession>A0A5K7S793</accession>
<organism evidence="2 3">
    <name type="scientific">Aquipluma nitroreducens</name>
    <dbReference type="NCBI Taxonomy" id="2010828"/>
    <lineage>
        <taxon>Bacteria</taxon>
        <taxon>Pseudomonadati</taxon>
        <taxon>Bacteroidota</taxon>
        <taxon>Bacteroidia</taxon>
        <taxon>Marinilabiliales</taxon>
        <taxon>Prolixibacteraceae</taxon>
        <taxon>Aquipluma</taxon>
    </lineage>
</organism>